<reference evidence="3 6" key="2">
    <citation type="submission" date="2018-06" db="EMBL/GenBank/DDBJ databases">
        <authorList>
            <consortium name="Pathogen Informatics"/>
            <person name="Doyle S."/>
        </authorList>
    </citation>
    <scope>NUCLEOTIDE SEQUENCE [LARGE SCALE GENOMIC DNA]</scope>
    <source>
        <strain evidence="3 6">NCTC12714</strain>
    </source>
</reference>
<evidence type="ECO:0000313" key="3">
    <source>
        <dbReference type="EMBL" id="STQ86600.1"/>
    </source>
</evidence>
<evidence type="ECO:0000256" key="2">
    <source>
        <dbReference type="SAM" id="Phobius"/>
    </source>
</evidence>
<accession>A0A099U1F9</accession>
<dbReference type="STRING" id="216.LS73_00895"/>
<feature type="transmembrane region" description="Helical" evidence="2">
    <location>
        <begin position="42"/>
        <end position="62"/>
    </location>
</feature>
<dbReference type="Pfam" id="PF09624">
    <property type="entry name" value="DUF2393"/>
    <property type="match status" value="1"/>
</dbReference>
<feature type="transmembrane region" description="Helical" evidence="2">
    <location>
        <begin position="12"/>
        <end position="36"/>
    </location>
</feature>
<evidence type="ECO:0000313" key="4">
    <source>
        <dbReference type="EMBL" id="TLE00836.1"/>
    </source>
</evidence>
<keyword evidence="2" id="KW-0812">Transmembrane</keyword>
<dbReference type="EMBL" id="UGJE01000002">
    <property type="protein sequence ID" value="STQ86600.1"/>
    <property type="molecule type" value="Genomic_DNA"/>
</dbReference>
<evidence type="ECO:0000313" key="6">
    <source>
        <dbReference type="Proteomes" id="UP000255139"/>
    </source>
</evidence>
<feature type="region of interest" description="Disordered" evidence="1">
    <location>
        <begin position="276"/>
        <end position="326"/>
    </location>
</feature>
<dbReference type="Proteomes" id="UP000029922">
    <property type="component" value="Unassembled WGS sequence"/>
</dbReference>
<evidence type="ECO:0000313" key="5">
    <source>
        <dbReference type="Proteomes" id="UP000029922"/>
    </source>
</evidence>
<dbReference type="InterPro" id="IPR013417">
    <property type="entry name" value="CHP02588"/>
</dbReference>
<sequence>MKEKIIIFFSHLHTYDLLLFASLLMLSLCFMFLSFIAFRYKIISVALFFIGFVAVICLPFVMRYIMDEIFYKIDIKVQYDRILRYSDIYKYNATITNIGKRNISGCIISHNILYETQNQSLINKYKNMLLNYIKPKKTYMKNIPMDLKVGQSLDVSLQSQEFIDEYPYRDQKHETKIECYGKSSKSSSNIEPIEGKYIKIDKESAIKTDQVNPQNDSLESQDDVNFSNEFDDNLNSNLDSIQPSVSSQQGVLTQDINSNKLDDKDNTILNNLLYSNTSQEPKDSKEQSSNQYTYPQDLDDNKDSESENYNYSNSIENIPLLKEAPR</sequence>
<dbReference type="AlphaFoldDB" id="A0A099U1F9"/>
<organism evidence="3 6">
    <name type="scientific">Helicobacter muridarum</name>
    <dbReference type="NCBI Taxonomy" id="216"/>
    <lineage>
        <taxon>Bacteria</taxon>
        <taxon>Pseudomonadati</taxon>
        <taxon>Campylobacterota</taxon>
        <taxon>Epsilonproteobacteria</taxon>
        <taxon>Campylobacterales</taxon>
        <taxon>Helicobacteraceae</taxon>
        <taxon>Helicobacter</taxon>
    </lineage>
</organism>
<gene>
    <name evidence="4" type="ORF">LS73_002720</name>
    <name evidence="3" type="ORF">NCTC12714_01411</name>
</gene>
<dbReference type="RefSeq" id="WP_034556773.1">
    <property type="nucleotide sequence ID" value="NZ_FZML01000003.1"/>
</dbReference>
<name>A0A099U1F9_9HELI</name>
<feature type="region of interest" description="Disordered" evidence="1">
    <location>
        <begin position="208"/>
        <end position="251"/>
    </location>
</feature>
<dbReference type="OrthoDB" id="5330059at2"/>
<keyword evidence="6" id="KW-1185">Reference proteome</keyword>
<dbReference type="EMBL" id="JRPD02000004">
    <property type="protein sequence ID" value="TLE00836.1"/>
    <property type="molecule type" value="Genomic_DNA"/>
</dbReference>
<keyword evidence="2" id="KW-0472">Membrane</keyword>
<evidence type="ECO:0000256" key="1">
    <source>
        <dbReference type="SAM" id="MobiDB-lite"/>
    </source>
</evidence>
<proteinExistence type="predicted"/>
<dbReference type="Proteomes" id="UP000255139">
    <property type="component" value="Unassembled WGS sequence"/>
</dbReference>
<protein>
    <submittedName>
        <fullName evidence="4">DUF2393 domain-containing protein</fullName>
    </submittedName>
</protein>
<reference evidence="4 5" key="1">
    <citation type="journal article" date="2014" name="Genome Announc.">
        <title>Draft genome sequences of eight enterohepatic helicobacter species isolated from both laboratory and wild rodents.</title>
        <authorList>
            <person name="Sheh A."/>
            <person name="Shen Z."/>
            <person name="Fox J.G."/>
        </authorList>
    </citation>
    <scope>NUCLEOTIDE SEQUENCE [LARGE SCALE GENOMIC DNA]</scope>
    <source>
        <strain evidence="4 5">ST1</strain>
    </source>
</reference>
<keyword evidence="2" id="KW-1133">Transmembrane helix</keyword>
<feature type="compositionally biased region" description="Low complexity" evidence="1">
    <location>
        <begin position="307"/>
        <end position="318"/>
    </location>
</feature>